<evidence type="ECO:0000313" key="3">
    <source>
        <dbReference type="Proteomes" id="UP001216907"/>
    </source>
</evidence>
<dbReference type="EMBL" id="JARRAG010000001">
    <property type="protein sequence ID" value="MDG3002803.1"/>
    <property type="molecule type" value="Genomic_DNA"/>
</dbReference>
<organism evidence="2 3">
    <name type="scientific">Paludisphaera mucosa</name>
    <dbReference type="NCBI Taxonomy" id="3030827"/>
    <lineage>
        <taxon>Bacteria</taxon>
        <taxon>Pseudomonadati</taxon>
        <taxon>Planctomycetota</taxon>
        <taxon>Planctomycetia</taxon>
        <taxon>Isosphaerales</taxon>
        <taxon>Isosphaeraceae</taxon>
        <taxon>Paludisphaera</taxon>
    </lineage>
</organism>
<dbReference type="RefSeq" id="WP_277859166.1">
    <property type="nucleotide sequence ID" value="NZ_JARRAG010000001.1"/>
</dbReference>
<keyword evidence="3" id="KW-1185">Reference proteome</keyword>
<dbReference type="Gene3D" id="3.20.20.150">
    <property type="entry name" value="Divalent-metal-dependent TIM barrel enzymes"/>
    <property type="match status" value="1"/>
</dbReference>
<sequence>MAERVLGTMIVYGFPRAPLDAELDLADWIGAEVLEILPLWRDEPDPLPLRRRVADRGLAIHSAHGCWGGESIRAPRVDLGSTDPASHEASVDDLRRCVDWLEAAGGRTLVVHPGGLSDPDDREARRDALARGLLTLADHAEGAGIVVAVENMPPGVHPGSRMGDLADLIRELDRPELRLTLDVAHAHISAEAAAETLAAGGLLATTHVHDNDGRHDHHLPPGHGTIDWPSWIAALDAIDYRGPIVLECIRRIRDDRSLYRPEVLAPFVRPRPR</sequence>
<keyword evidence="2" id="KW-0413">Isomerase</keyword>
<comment type="caution">
    <text evidence="2">The sequence shown here is derived from an EMBL/GenBank/DDBJ whole genome shotgun (WGS) entry which is preliminary data.</text>
</comment>
<dbReference type="GO" id="GO:0016853">
    <property type="term" value="F:isomerase activity"/>
    <property type="evidence" value="ECO:0007669"/>
    <property type="project" value="UniProtKB-KW"/>
</dbReference>
<dbReference type="InterPro" id="IPR013022">
    <property type="entry name" value="Xyl_isomerase-like_TIM-brl"/>
</dbReference>
<evidence type="ECO:0000259" key="1">
    <source>
        <dbReference type="Pfam" id="PF01261"/>
    </source>
</evidence>
<evidence type="ECO:0000313" key="2">
    <source>
        <dbReference type="EMBL" id="MDG3002803.1"/>
    </source>
</evidence>
<feature type="domain" description="Xylose isomerase-like TIM barrel" evidence="1">
    <location>
        <begin position="29"/>
        <end position="252"/>
    </location>
</feature>
<dbReference type="Pfam" id="PF01261">
    <property type="entry name" value="AP_endonuc_2"/>
    <property type="match status" value="1"/>
</dbReference>
<name>A0ABT6F5U3_9BACT</name>
<accession>A0ABT6F5U3</accession>
<gene>
    <name evidence="2" type="ORF">PZE19_03290</name>
</gene>
<reference evidence="2 3" key="1">
    <citation type="submission" date="2023-03" db="EMBL/GenBank/DDBJ databases">
        <title>Paludisphaera mucosa sp. nov. a novel planctomycete from northern fen.</title>
        <authorList>
            <person name="Ivanova A."/>
        </authorList>
    </citation>
    <scope>NUCLEOTIDE SEQUENCE [LARGE SCALE GENOMIC DNA]</scope>
    <source>
        <strain evidence="2 3">Pla2</strain>
    </source>
</reference>
<proteinExistence type="predicted"/>
<protein>
    <submittedName>
        <fullName evidence="2">Sugar phosphate isomerase/epimerase</fullName>
    </submittedName>
</protein>
<dbReference type="Proteomes" id="UP001216907">
    <property type="component" value="Unassembled WGS sequence"/>
</dbReference>
<dbReference type="InterPro" id="IPR036237">
    <property type="entry name" value="Xyl_isomerase-like_sf"/>
</dbReference>
<dbReference type="SUPFAM" id="SSF51658">
    <property type="entry name" value="Xylose isomerase-like"/>
    <property type="match status" value="1"/>
</dbReference>
<dbReference type="InterPro" id="IPR050312">
    <property type="entry name" value="IolE/XylAMocC-like"/>
</dbReference>
<dbReference type="PANTHER" id="PTHR12110">
    <property type="entry name" value="HYDROXYPYRUVATE ISOMERASE"/>
    <property type="match status" value="1"/>
</dbReference>